<gene>
    <name evidence="1" type="ORF">Pmani_028421</name>
</gene>
<protein>
    <submittedName>
        <fullName evidence="1">Uncharacterized protein</fullName>
    </submittedName>
</protein>
<evidence type="ECO:0000313" key="1">
    <source>
        <dbReference type="EMBL" id="KAK4299279.1"/>
    </source>
</evidence>
<name>A0AAE1P1J1_9EUCA</name>
<dbReference type="AlphaFoldDB" id="A0AAE1P1J1"/>
<proteinExistence type="predicted"/>
<evidence type="ECO:0000313" key="2">
    <source>
        <dbReference type="Proteomes" id="UP001292094"/>
    </source>
</evidence>
<sequence>MTDLDRLTRDEVLVLASYMSLEGMASKGNFTAEQRFVLYKIREQARLDHAKLDHEYRMAKLYQPAGDPASSSSMSLNFSNLIPTFSEDEVEDFFTLFEEVAGGMKWPVIQWPFLLQSTLTGKARTTYISVTDDIRQDYYMLKKAILDTYQLRPEA</sequence>
<reference evidence="1" key="1">
    <citation type="submission" date="2023-11" db="EMBL/GenBank/DDBJ databases">
        <title>Genome assemblies of two species of porcelain crab, Petrolisthes cinctipes and Petrolisthes manimaculis (Anomura: Porcellanidae).</title>
        <authorList>
            <person name="Angst P."/>
        </authorList>
    </citation>
    <scope>NUCLEOTIDE SEQUENCE</scope>
    <source>
        <strain evidence="1">PB745_02</strain>
        <tissue evidence="1">Gill</tissue>
    </source>
</reference>
<dbReference type="EMBL" id="JAWZYT010003273">
    <property type="protein sequence ID" value="KAK4299279.1"/>
    <property type="molecule type" value="Genomic_DNA"/>
</dbReference>
<comment type="caution">
    <text evidence="1">The sequence shown here is derived from an EMBL/GenBank/DDBJ whole genome shotgun (WGS) entry which is preliminary data.</text>
</comment>
<keyword evidence="2" id="KW-1185">Reference proteome</keyword>
<organism evidence="1 2">
    <name type="scientific">Petrolisthes manimaculis</name>
    <dbReference type="NCBI Taxonomy" id="1843537"/>
    <lineage>
        <taxon>Eukaryota</taxon>
        <taxon>Metazoa</taxon>
        <taxon>Ecdysozoa</taxon>
        <taxon>Arthropoda</taxon>
        <taxon>Crustacea</taxon>
        <taxon>Multicrustacea</taxon>
        <taxon>Malacostraca</taxon>
        <taxon>Eumalacostraca</taxon>
        <taxon>Eucarida</taxon>
        <taxon>Decapoda</taxon>
        <taxon>Pleocyemata</taxon>
        <taxon>Anomura</taxon>
        <taxon>Galatheoidea</taxon>
        <taxon>Porcellanidae</taxon>
        <taxon>Petrolisthes</taxon>
    </lineage>
</organism>
<dbReference type="PANTHER" id="PTHR46888">
    <property type="entry name" value="ZINC KNUCKLE DOMAINCONTAINING PROTEIN-RELATED"/>
    <property type="match status" value="1"/>
</dbReference>
<dbReference type="Proteomes" id="UP001292094">
    <property type="component" value="Unassembled WGS sequence"/>
</dbReference>
<accession>A0AAE1P1J1</accession>
<dbReference type="PANTHER" id="PTHR46888:SF13">
    <property type="entry name" value="RIBONUCLEASE H"/>
    <property type="match status" value="1"/>
</dbReference>